<feature type="transmembrane region" description="Helical" evidence="6">
    <location>
        <begin position="39"/>
        <end position="58"/>
    </location>
</feature>
<gene>
    <name evidence="8" type="ORF">BN381_160001</name>
</gene>
<evidence type="ECO:0000256" key="2">
    <source>
        <dbReference type="ARBA" id="ARBA00022525"/>
    </source>
</evidence>
<feature type="compositionally biased region" description="Low complexity" evidence="5">
    <location>
        <begin position="17"/>
        <end position="33"/>
    </location>
</feature>
<name>R4Z171_9ACTN</name>
<evidence type="ECO:0000256" key="4">
    <source>
        <dbReference type="ARBA" id="ARBA00023088"/>
    </source>
</evidence>
<keyword evidence="9" id="KW-1185">Reference proteome</keyword>
<keyword evidence="4" id="KW-0572">Peptidoglycan-anchor</keyword>
<evidence type="ECO:0000256" key="3">
    <source>
        <dbReference type="ARBA" id="ARBA00022729"/>
    </source>
</evidence>
<accession>R4Z171</accession>
<dbReference type="Proteomes" id="UP000018291">
    <property type="component" value="Unassembled WGS sequence"/>
</dbReference>
<keyword evidence="6" id="KW-0472">Membrane</keyword>
<evidence type="ECO:0000256" key="5">
    <source>
        <dbReference type="SAM" id="MobiDB-lite"/>
    </source>
</evidence>
<keyword evidence="3" id="KW-0732">Signal</keyword>
<protein>
    <recommendedName>
        <fullName evidence="7">Gram-positive cocci surface proteins LPxTG domain-containing protein</fullName>
    </recommendedName>
</protein>
<proteinExistence type="predicted"/>
<keyword evidence="6" id="KW-1133">Transmembrane helix</keyword>
<dbReference type="PROSITE" id="PS50847">
    <property type="entry name" value="GRAM_POS_ANCHORING"/>
    <property type="match status" value="1"/>
</dbReference>
<dbReference type="InterPro" id="IPR019931">
    <property type="entry name" value="LPXTG_anchor"/>
</dbReference>
<feature type="region of interest" description="Disordered" evidence="5">
    <location>
        <begin position="1"/>
        <end position="33"/>
    </location>
</feature>
<dbReference type="NCBIfam" id="TIGR01167">
    <property type="entry name" value="LPXTG_anchor"/>
    <property type="match status" value="1"/>
</dbReference>
<reference evidence="8 9" key="1">
    <citation type="journal article" date="2013" name="ISME J.">
        <title>Metabolic model for the filamentous 'Candidatus Microthrix parvicella' based on genomic and metagenomic analyses.</title>
        <authorList>
            <person name="Jon McIlroy S."/>
            <person name="Kristiansen R."/>
            <person name="Albertsen M."/>
            <person name="Michael Karst S."/>
            <person name="Rossetti S."/>
            <person name="Lund Nielsen J."/>
            <person name="Tandoi V."/>
            <person name="James Seviour R."/>
            <person name="Nielsen P.H."/>
        </authorList>
    </citation>
    <scope>NUCLEOTIDE SEQUENCE [LARGE SCALE GENOMIC DNA]</scope>
    <source>
        <strain evidence="8 9">RN1</strain>
    </source>
</reference>
<organism evidence="8 9">
    <name type="scientific">Candidatus Neomicrothrix parvicella RN1</name>
    <dbReference type="NCBI Taxonomy" id="1229780"/>
    <lineage>
        <taxon>Bacteria</taxon>
        <taxon>Bacillati</taxon>
        <taxon>Actinomycetota</taxon>
        <taxon>Acidimicrobiia</taxon>
        <taxon>Acidimicrobiales</taxon>
        <taxon>Microthrixaceae</taxon>
        <taxon>Candidatus Neomicrothrix</taxon>
    </lineage>
</organism>
<dbReference type="AlphaFoldDB" id="R4Z171"/>
<evidence type="ECO:0000259" key="7">
    <source>
        <dbReference type="PROSITE" id="PS50847"/>
    </source>
</evidence>
<dbReference type="RefSeq" id="WP_012225080.1">
    <property type="nucleotide sequence ID" value="NZ_HG422565.1"/>
</dbReference>
<comment type="caution">
    <text evidence="8">The sequence shown here is derived from an EMBL/GenBank/DDBJ whole genome shotgun (WGS) entry which is preliminary data.</text>
</comment>
<evidence type="ECO:0000256" key="1">
    <source>
        <dbReference type="ARBA" id="ARBA00022512"/>
    </source>
</evidence>
<evidence type="ECO:0000313" key="8">
    <source>
        <dbReference type="EMBL" id="CCM63036.1"/>
    </source>
</evidence>
<evidence type="ECO:0000256" key="6">
    <source>
        <dbReference type="SAM" id="Phobius"/>
    </source>
</evidence>
<evidence type="ECO:0000313" key="9">
    <source>
        <dbReference type="Proteomes" id="UP000018291"/>
    </source>
</evidence>
<keyword evidence="2" id="KW-0964">Secreted</keyword>
<dbReference type="HOGENOM" id="CLU_2877448_0_0_11"/>
<dbReference type="Pfam" id="PF00746">
    <property type="entry name" value="Gram_pos_anchor"/>
    <property type="match status" value="1"/>
</dbReference>
<keyword evidence="1" id="KW-0134">Cell wall</keyword>
<sequence length="63" mass="6086">MAPANNIPQAGGSAQLPSNGGSPGSYGSPALANTGNSTATTLLAGLALLLAGLLLAGAQRRRR</sequence>
<dbReference type="EMBL" id="CANL01000008">
    <property type="protein sequence ID" value="CCM63036.1"/>
    <property type="molecule type" value="Genomic_DNA"/>
</dbReference>
<feature type="domain" description="Gram-positive cocci surface proteins LPxTG" evidence="7">
    <location>
        <begin position="31"/>
        <end position="63"/>
    </location>
</feature>
<keyword evidence="6" id="KW-0812">Transmembrane</keyword>